<name>A0ABW2B2I6_9RHOB</name>
<protein>
    <submittedName>
        <fullName evidence="1">Uncharacterized protein</fullName>
    </submittedName>
</protein>
<organism evidence="1 2">
    <name type="scientific">Sulfitobacter porphyrae</name>
    <dbReference type="NCBI Taxonomy" id="1246864"/>
    <lineage>
        <taxon>Bacteria</taxon>
        <taxon>Pseudomonadati</taxon>
        <taxon>Pseudomonadota</taxon>
        <taxon>Alphaproteobacteria</taxon>
        <taxon>Rhodobacterales</taxon>
        <taxon>Roseobacteraceae</taxon>
        <taxon>Sulfitobacter</taxon>
    </lineage>
</organism>
<evidence type="ECO:0000313" key="2">
    <source>
        <dbReference type="Proteomes" id="UP001596353"/>
    </source>
</evidence>
<comment type="caution">
    <text evidence="1">The sequence shown here is derived from an EMBL/GenBank/DDBJ whole genome shotgun (WGS) entry which is preliminary data.</text>
</comment>
<dbReference type="EMBL" id="JBHSWG010000001">
    <property type="protein sequence ID" value="MFC6759598.1"/>
    <property type="molecule type" value="Genomic_DNA"/>
</dbReference>
<keyword evidence="2" id="KW-1185">Reference proteome</keyword>
<evidence type="ECO:0000313" key="1">
    <source>
        <dbReference type="EMBL" id="MFC6759598.1"/>
    </source>
</evidence>
<proteinExistence type="predicted"/>
<accession>A0ABW2B2I6</accession>
<reference evidence="2" key="1">
    <citation type="journal article" date="2019" name="Int. J. Syst. Evol. Microbiol.">
        <title>The Global Catalogue of Microorganisms (GCM) 10K type strain sequencing project: providing services to taxonomists for standard genome sequencing and annotation.</title>
        <authorList>
            <consortium name="The Broad Institute Genomics Platform"/>
            <consortium name="The Broad Institute Genome Sequencing Center for Infectious Disease"/>
            <person name="Wu L."/>
            <person name="Ma J."/>
        </authorList>
    </citation>
    <scope>NUCLEOTIDE SEQUENCE [LARGE SCALE GENOMIC DNA]</scope>
    <source>
        <strain evidence="2">CCUG 66188</strain>
    </source>
</reference>
<gene>
    <name evidence="1" type="ORF">ACFQFQ_09055</name>
</gene>
<sequence>MLIVGASNLISSPVKVSDDEQFEPMQTIEAMDGFVRLRYSALPAAGNKKAVEAAAATAWRDLAYVLVRIDKSKNS</sequence>
<dbReference type="Proteomes" id="UP001596353">
    <property type="component" value="Unassembled WGS sequence"/>
</dbReference>